<evidence type="ECO:0000256" key="2">
    <source>
        <dbReference type="SAM" id="MobiDB-lite"/>
    </source>
</evidence>
<keyword evidence="3" id="KW-0472">Membrane</keyword>
<dbReference type="PANTHER" id="PTHR44757:SF2">
    <property type="entry name" value="BIOFILM ARCHITECTURE MAINTENANCE PROTEIN MBAA"/>
    <property type="match status" value="1"/>
</dbReference>
<dbReference type="NCBIfam" id="TIGR00229">
    <property type="entry name" value="sensory_box"/>
    <property type="match status" value="1"/>
</dbReference>
<dbReference type="NCBIfam" id="TIGR00254">
    <property type="entry name" value="GGDEF"/>
    <property type="match status" value="1"/>
</dbReference>
<reference evidence="8 9" key="1">
    <citation type="submission" date="2014-02" db="EMBL/GenBank/DDBJ databases">
        <title>Draft Genome of Hylemonella gracilis isolated from the Niagara River.</title>
        <authorList>
            <person name="Pawlowski D.R."/>
            <person name="Koudelka G.B."/>
        </authorList>
    </citation>
    <scope>NUCLEOTIDE SEQUENCE [LARGE SCALE GENOMIC DNA]</scope>
    <source>
        <strain evidence="8 9">Niagara R</strain>
    </source>
</reference>
<dbReference type="SUPFAM" id="SSF141868">
    <property type="entry name" value="EAL domain-like"/>
    <property type="match status" value="1"/>
</dbReference>
<dbReference type="CDD" id="cd01948">
    <property type="entry name" value="EAL"/>
    <property type="match status" value="1"/>
</dbReference>
<evidence type="ECO:0000313" key="8">
    <source>
        <dbReference type="EMBL" id="EYC50386.1"/>
    </source>
</evidence>
<dbReference type="Gene3D" id="3.30.450.20">
    <property type="entry name" value="PAS domain"/>
    <property type="match status" value="1"/>
</dbReference>
<dbReference type="PROSITE" id="PS50887">
    <property type="entry name" value="GGDEF"/>
    <property type="match status" value="1"/>
</dbReference>
<dbReference type="CDD" id="cd01949">
    <property type="entry name" value="GGDEF"/>
    <property type="match status" value="1"/>
</dbReference>
<dbReference type="SMART" id="SM00091">
    <property type="entry name" value="PAS"/>
    <property type="match status" value="1"/>
</dbReference>
<sequence length="824" mass="91412">MMMKALASQATRSSAIVPHPKEPSPWGHPRPTRLARGFVARLWGVTLVFNLVLFGLTVGALQASRMRFEQGTIVASESLLRSLAQNTAYALNGQDPLEPERVLAQQLRLLPELQGFLGKHGYFAVFDAGLRQIVRHPPSSRALEESSASFESPELQAMVVEGRMAGTFFTPVGTRQRWTHRMGVGAHERLFLVRRLEGSTFYLALGLSAQDYLHDWRLERDKALGLILLFLLASLVVSVLIHRAWRSQAAALRALRFEKELNQTIVRSAPLAIYTRDTQGRVTAWNPAAEKLFGWTEAQVLGRFLPSVPLATEYQDEDKTLRGRVLAGESIPDLEVQRQKATGELFDLSASLTPLRDDDGAISGFLTIAADVTARKRAERQVEFLAYRDVLTGLPNRSLLQDRFAQSIARAERHHYKVALLFLDLDHFKTINDSLGHATGDALLKEVARRLSECMREIDTISRQGGDEFLVVLSDLEGTEMISPVLVKIRERLQQPFLFDGHELSISSSIGVALYPDDGRDFETLLKKADTALYRAKDAGRNQARFFDEQMNAEAVDHLHLKNGLHRALSRGELELHYQPQFDLRTGCVVGVEALLRWRHPEEGLISPARFVPVAEDSGLIVPIGEWVIRQACAQAVAWRQAGLPPLLMAVNLSAVQFRRGEVQSVVAQALRDSGLAPELLELELTESILLHNTEQVLASVDQIKQLGVKLSIDDFGTGYSSLAYLKRFAVDKLKIDQSFVRDLAHDPDDAAIVRAIIQMAAGLGLRTIAEGVEDAEVLAALRRLGCDEAQGYHLARPLPAAEFAELVARLAATPYDLDAMSQA</sequence>
<dbReference type="InterPro" id="IPR000160">
    <property type="entry name" value="GGDEF_dom"/>
</dbReference>
<dbReference type="InterPro" id="IPR029787">
    <property type="entry name" value="Nucleotide_cyclase"/>
</dbReference>
<keyword evidence="3" id="KW-0812">Transmembrane</keyword>
<dbReference type="InterPro" id="IPR052155">
    <property type="entry name" value="Biofilm_reg_signaling"/>
</dbReference>
<evidence type="ECO:0000259" key="7">
    <source>
        <dbReference type="PROSITE" id="PS50887"/>
    </source>
</evidence>
<dbReference type="SMART" id="SM00052">
    <property type="entry name" value="EAL"/>
    <property type="match status" value="1"/>
</dbReference>
<evidence type="ECO:0000313" key="9">
    <source>
        <dbReference type="Proteomes" id="UP000023268"/>
    </source>
</evidence>
<feature type="domain" description="PAC" evidence="5">
    <location>
        <begin position="332"/>
        <end position="384"/>
    </location>
</feature>
<comment type="catalytic activity">
    <reaction evidence="1">
        <text>3',3'-c-di-GMP + H2O = 5'-phosphoguanylyl(3'-&gt;5')guanosine + H(+)</text>
        <dbReference type="Rhea" id="RHEA:24902"/>
        <dbReference type="ChEBI" id="CHEBI:15377"/>
        <dbReference type="ChEBI" id="CHEBI:15378"/>
        <dbReference type="ChEBI" id="CHEBI:58754"/>
        <dbReference type="ChEBI" id="CHEBI:58805"/>
        <dbReference type="EC" id="3.1.4.52"/>
    </reaction>
    <physiologicalReaction direction="left-to-right" evidence="1">
        <dbReference type="Rhea" id="RHEA:24903"/>
    </physiologicalReaction>
</comment>
<dbReference type="SUPFAM" id="SSF55785">
    <property type="entry name" value="PYP-like sensor domain (PAS domain)"/>
    <property type="match status" value="1"/>
</dbReference>
<dbReference type="InterPro" id="IPR000700">
    <property type="entry name" value="PAS-assoc_C"/>
</dbReference>
<dbReference type="SMART" id="SM00267">
    <property type="entry name" value="GGDEF"/>
    <property type="match status" value="1"/>
</dbReference>
<dbReference type="InterPro" id="IPR001610">
    <property type="entry name" value="PAC"/>
</dbReference>
<dbReference type="SUPFAM" id="SSF55073">
    <property type="entry name" value="Nucleotide cyclase"/>
    <property type="match status" value="1"/>
</dbReference>
<dbReference type="EMBL" id="JEMG01000001">
    <property type="protein sequence ID" value="EYC50386.1"/>
    <property type="molecule type" value="Genomic_DNA"/>
</dbReference>
<evidence type="ECO:0000259" key="4">
    <source>
        <dbReference type="PROSITE" id="PS50112"/>
    </source>
</evidence>
<dbReference type="Gene3D" id="3.20.20.450">
    <property type="entry name" value="EAL domain"/>
    <property type="match status" value="1"/>
</dbReference>
<feature type="domain" description="GGDEF" evidence="7">
    <location>
        <begin position="416"/>
        <end position="549"/>
    </location>
</feature>
<dbReference type="InterPro" id="IPR043128">
    <property type="entry name" value="Rev_trsase/Diguanyl_cyclase"/>
</dbReference>
<evidence type="ECO:0000259" key="5">
    <source>
        <dbReference type="PROSITE" id="PS50113"/>
    </source>
</evidence>
<keyword evidence="3" id="KW-1133">Transmembrane helix</keyword>
<dbReference type="InterPro" id="IPR035919">
    <property type="entry name" value="EAL_sf"/>
</dbReference>
<evidence type="ECO:0000259" key="6">
    <source>
        <dbReference type="PROSITE" id="PS50883"/>
    </source>
</evidence>
<organism evidence="8 9">
    <name type="scientific">Hylemonella gracilis str. Niagara R</name>
    <dbReference type="NCBI Taxonomy" id="1458275"/>
    <lineage>
        <taxon>Bacteria</taxon>
        <taxon>Pseudomonadati</taxon>
        <taxon>Pseudomonadota</taxon>
        <taxon>Betaproteobacteria</taxon>
        <taxon>Burkholderiales</taxon>
        <taxon>Comamonadaceae</taxon>
        <taxon>Hylemonella</taxon>
    </lineage>
</organism>
<dbReference type="InterPro" id="IPR013656">
    <property type="entry name" value="PAS_4"/>
</dbReference>
<evidence type="ECO:0000256" key="3">
    <source>
        <dbReference type="SAM" id="Phobius"/>
    </source>
</evidence>
<dbReference type="Proteomes" id="UP000023268">
    <property type="component" value="Unassembled WGS sequence"/>
</dbReference>
<feature type="domain" description="PAS" evidence="4">
    <location>
        <begin position="258"/>
        <end position="303"/>
    </location>
</feature>
<dbReference type="PANTHER" id="PTHR44757">
    <property type="entry name" value="DIGUANYLATE CYCLASE DGCP"/>
    <property type="match status" value="1"/>
</dbReference>
<dbReference type="Gene3D" id="3.30.70.270">
    <property type="match status" value="1"/>
</dbReference>
<feature type="transmembrane region" description="Helical" evidence="3">
    <location>
        <begin position="223"/>
        <end position="245"/>
    </location>
</feature>
<dbReference type="CDD" id="cd00130">
    <property type="entry name" value="PAS"/>
    <property type="match status" value="1"/>
</dbReference>
<comment type="caution">
    <text evidence="8">The sequence shown here is derived from an EMBL/GenBank/DDBJ whole genome shotgun (WGS) entry which is preliminary data.</text>
</comment>
<dbReference type="PROSITE" id="PS50113">
    <property type="entry name" value="PAC"/>
    <property type="match status" value="1"/>
</dbReference>
<dbReference type="GO" id="GO:0071111">
    <property type="term" value="F:cyclic-guanylate-specific phosphodiesterase activity"/>
    <property type="evidence" value="ECO:0007669"/>
    <property type="project" value="UniProtKB-EC"/>
</dbReference>
<gene>
    <name evidence="8" type="ORF">AZ34_04460</name>
</gene>
<dbReference type="AlphaFoldDB" id="A0A016XEX2"/>
<dbReference type="PROSITE" id="PS50112">
    <property type="entry name" value="PAS"/>
    <property type="match status" value="1"/>
</dbReference>
<dbReference type="InterPro" id="IPR035965">
    <property type="entry name" value="PAS-like_dom_sf"/>
</dbReference>
<dbReference type="eggNOG" id="COG5001">
    <property type="taxonomic scope" value="Bacteria"/>
</dbReference>
<dbReference type="PROSITE" id="PS50883">
    <property type="entry name" value="EAL"/>
    <property type="match status" value="1"/>
</dbReference>
<feature type="domain" description="EAL" evidence="6">
    <location>
        <begin position="558"/>
        <end position="812"/>
    </location>
</feature>
<dbReference type="FunFam" id="3.30.70.270:FF:000001">
    <property type="entry name" value="Diguanylate cyclase domain protein"/>
    <property type="match status" value="1"/>
</dbReference>
<dbReference type="OrthoDB" id="9813903at2"/>
<name>A0A016XEX2_9BURK</name>
<dbReference type="STRING" id="1458275.AZ34_04460"/>
<accession>A0A016XEX2</accession>
<dbReference type="SMART" id="SM00086">
    <property type="entry name" value="PAC"/>
    <property type="match status" value="1"/>
</dbReference>
<dbReference type="Pfam" id="PF00990">
    <property type="entry name" value="GGDEF"/>
    <property type="match status" value="1"/>
</dbReference>
<dbReference type="FunFam" id="3.20.20.450:FF:000001">
    <property type="entry name" value="Cyclic di-GMP phosphodiesterase yahA"/>
    <property type="match status" value="1"/>
</dbReference>
<dbReference type="GO" id="GO:0071732">
    <property type="term" value="P:cellular response to nitric oxide"/>
    <property type="evidence" value="ECO:0007669"/>
    <property type="project" value="UniProtKB-ARBA"/>
</dbReference>
<dbReference type="Pfam" id="PF00563">
    <property type="entry name" value="EAL"/>
    <property type="match status" value="1"/>
</dbReference>
<protein>
    <submittedName>
        <fullName evidence="8">Diguanylate phosphodiesterase</fullName>
    </submittedName>
</protein>
<proteinExistence type="predicted"/>
<dbReference type="InterPro" id="IPR000014">
    <property type="entry name" value="PAS"/>
</dbReference>
<feature type="transmembrane region" description="Helical" evidence="3">
    <location>
        <begin position="39"/>
        <end position="61"/>
    </location>
</feature>
<feature type="region of interest" description="Disordered" evidence="2">
    <location>
        <begin position="7"/>
        <end position="29"/>
    </location>
</feature>
<dbReference type="InterPro" id="IPR001633">
    <property type="entry name" value="EAL_dom"/>
</dbReference>
<evidence type="ECO:0000256" key="1">
    <source>
        <dbReference type="ARBA" id="ARBA00051114"/>
    </source>
</evidence>
<dbReference type="Pfam" id="PF08448">
    <property type="entry name" value="PAS_4"/>
    <property type="match status" value="1"/>
</dbReference>